<dbReference type="InterPro" id="IPR011990">
    <property type="entry name" value="TPR-like_helical_dom_sf"/>
</dbReference>
<feature type="region of interest" description="Disordered" evidence="3">
    <location>
        <begin position="381"/>
        <end position="416"/>
    </location>
</feature>
<organism evidence="4 5">
    <name type="scientific">Phaeomoniella chlamydospora</name>
    <name type="common">Phaeoacremonium chlamydosporum</name>
    <dbReference type="NCBI Taxonomy" id="158046"/>
    <lineage>
        <taxon>Eukaryota</taxon>
        <taxon>Fungi</taxon>
        <taxon>Dikarya</taxon>
        <taxon>Ascomycota</taxon>
        <taxon>Pezizomycotina</taxon>
        <taxon>Eurotiomycetes</taxon>
        <taxon>Chaetothyriomycetidae</taxon>
        <taxon>Phaeomoniellales</taxon>
        <taxon>Phaeomoniellaceae</taxon>
        <taxon>Phaeomoniella</taxon>
    </lineage>
</organism>
<evidence type="ECO:0000256" key="2">
    <source>
        <dbReference type="PROSITE-ProRule" id="PRU00708"/>
    </source>
</evidence>
<dbReference type="InterPro" id="IPR002885">
    <property type="entry name" value="PPR_rpt"/>
</dbReference>
<dbReference type="PANTHER" id="PTHR47932">
    <property type="entry name" value="ATPASE EXPRESSION PROTEIN 3"/>
    <property type="match status" value="1"/>
</dbReference>
<feature type="repeat" description="PPR" evidence="2">
    <location>
        <begin position="161"/>
        <end position="195"/>
    </location>
</feature>
<dbReference type="Proteomes" id="UP000053317">
    <property type="component" value="Unassembled WGS sequence"/>
</dbReference>
<name>A0A0G2F4H9_PHACM</name>
<proteinExistence type="predicted"/>
<dbReference type="Pfam" id="PF13041">
    <property type="entry name" value="PPR_2"/>
    <property type="match status" value="1"/>
</dbReference>
<dbReference type="PANTHER" id="PTHR47932:SF44">
    <property type="entry name" value="MIOREX COMPLEX COMPONENT 1"/>
    <property type="match status" value="1"/>
</dbReference>
<feature type="compositionally biased region" description="Polar residues" evidence="3">
    <location>
        <begin position="396"/>
        <end position="416"/>
    </location>
</feature>
<dbReference type="AlphaFoldDB" id="A0A0G2F4H9"/>
<feature type="region of interest" description="Disordered" evidence="3">
    <location>
        <begin position="714"/>
        <end position="748"/>
    </location>
</feature>
<accession>A0A0G2F4H9</accession>
<evidence type="ECO:0000256" key="3">
    <source>
        <dbReference type="SAM" id="MobiDB-lite"/>
    </source>
</evidence>
<keyword evidence="1" id="KW-0677">Repeat</keyword>
<evidence type="ECO:0000256" key="1">
    <source>
        <dbReference type="ARBA" id="ARBA00022737"/>
    </source>
</evidence>
<reference evidence="4 5" key="2">
    <citation type="submission" date="2015-05" db="EMBL/GenBank/DDBJ databases">
        <authorList>
            <person name="Morales-Cruz A."/>
            <person name="Amrine K.C."/>
            <person name="Cantu D."/>
        </authorList>
    </citation>
    <scope>NUCLEOTIDE SEQUENCE [LARGE SCALE GENOMIC DNA]</scope>
    <source>
        <strain evidence="4">UCRPC4</strain>
    </source>
</reference>
<feature type="compositionally biased region" description="Low complexity" evidence="3">
    <location>
        <begin position="655"/>
        <end position="687"/>
    </location>
</feature>
<reference evidence="4 5" key="1">
    <citation type="submission" date="2015-05" db="EMBL/GenBank/DDBJ databases">
        <title>Distinctive expansion of gene families associated with plant cell wall degradation and secondary metabolism in the genomes of grapevine trunk pathogens.</title>
        <authorList>
            <person name="Lawrence D.P."/>
            <person name="Travadon R."/>
            <person name="Rolshausen P.E."/>
            <person name="Baumgartner K."/>
        </authorList>
    </citation>
    <scope>NUCLEOTIDE SEQUENCE [LARGE SCALE GENOMIC DNA]</scope>
    <source>
        <strain evidence="4">UCRPC4</strain>
    </source>
</reference>
<feature type="region of interest" description="Disordered" evidence="3">
    <location>
        <begin position="289"/>
        <end position="319"/>
    </location>
</feature>
<feature type="compositionally biased region" description="Polar residues" evidence="3">
    <location>
        <begin position="585"/>
        <end position="596"/>
    </location>
</feature>
<evidence type="ECO:0000313" key="4">
    <source>
        <dbReference type="EMBL" id="KKY29159.1"/>
    </source>
</evidence>
<feature type="compositionally biased region" description="Basic and acidic residues" evidence="3">
    <location>
        <begin position="381"/>
        <end position="393"/>
    </location>
</feature>
<protein>
    <submittedName>
        <fullName evidence="4">Putative pentatricopeptide repeat protein</fullName>
    </submittedName>
</protein>
<dbReference type="PROSITE" id="PS51375">
    <property type="entry name" value="PPR"/>
    <property type="match status" value="1"/>
</dbReference>
<feature type="region of interest" description="Disordered" evidence="3">
    <location>
        <begin position="577"/>
        <end position="596"/>
    </location>
</feature>
<keyword evidence="5" id="KW-1185">Reference proteome</keyword>
<evidence type="ECO:0000313" key="5">
    <source>
        <dbReference type="Proteomes" id="UP000053317"/>
    </source>
</evidence>
<sequence length="748" mass="83508">MSLRTTKSSIFRCSSCTNGLYRAVASLHLNLSEVPNLQSFLSSQQRAFASTFAGLSKGHHRKALKKAYEIDAKGKQLPWSARRQRKGPAPWERKSIRAQTLNRGHLDVERPDGAQYNLFSELDYTRDPMKVASIVRRGLMDGQEDQAIEITRALGRMGVRNAVCYNHVIDFYMERGEPKKAMDVYQDMKERACKPDSHTYTIVLRGLSRNAHKSTPKYDIVEKAMMVFSHLTAKKSGVQLLNIHTNALLFVCARAGNIDAVWKAAGMFEEQGKAAPDATTYTTILKALGSEGRPTDRRRRKSSEEDSLENETTGISSPKIEDAEGLWQDVILRWREGDLKLDETLINAMAYLYLDSKAKSDQEKIFKLVEETMNIRLDQRPGNRRVNTTDKHAGATSDNFTQSPGRTQSVTESSTSKRIAAAPDYVLPTQRTLSTLLTACLQLHIAPTATKIWDLLTSTSGPFKIQPDTANYIDYLRCLRIRHSSALALQLVEEMQEHHTPRSSTFKQPNSSVWSPSIFSLSLSTCKRDILNPHAHSNASSIVQIMTQVLPPGPKQIPTISNIKSYLDIGIGPAPISSSSSNNSTFPSKTPNQHRPTLETSIQSLHTTLTLTLPYIRSFFRIPSINAESLQSLCRDAISGCDRILNHPDLTKLLSSSSSSTTNETYQPPSSSSSSSSPSSSNKQSPSTRIQELQTFKSELARLEAKARDLNMSVTDNAMTVQNEDNKEIIKPKNHQSETREIPKERYC</sequence>
<feature type="compositionally biased region" description="Basic and acidic residues" evidence="3">
    <location>
        <begin position="724"/>
        <end position="748"/>
    </location>
</feature>
<gene>
    <name evidence="4" type="ORF">UCRPC4_g00128</name>
</gene>
<dbReference type="Gene3D" id="1.25.40.10">
    <property type="entry name" value="Tetratricopeptide repeat domain"/>
    <property type="match status" value="1"/>
</dbReference>
<dbReference type="OrthoDB" id="185373at2759"/>
<feature type="region of interest" description="Disordered" evidence="3">
    <location>
        <begin position="655"/>
        <end position="690"/>
    </location>
</feature>
<comment type="caution">
    <text evidence="4">The sequence shown here is derived from an EMBL/GenBank/DDBJ whole genome shotgun (WGS) entry which is preliminary data.</text>
</comment>
<dbReference type="EMBL" id="LCWF01000004">
    <property type="protein sequence ID" value="KKY29159.1"/>
    <property type="molecule type" value="Genomic_DNA"/>
</dbReference>
<feature type="compositionally biased region" description="Polar residues" evidence="3">
    <location>
        <begin position="714"/>
        <end position="723"/>
    </location>
</feature>
<dbReference type="NCBIfam" id="TIGR00756">
    <property type="entry name" value="PPR"/>
    <property type="match status" value="1"/>
</dbReference>